<feature type="compositionally biased region" description="Low complexity" evidence="5">
    <location>
        <begin position="138"/>
        <end position="149"/>
    </location>
</feature>
<evidence type="ECO:0000256" key="1">
    <source>
        <dbReference type="ARBA" id="ARBA00004141"/>
    </source>
</evidence>
<evidence type="ECO:0000256" key="3">
    <source>
        <dbReference type="ARBA" id="ARBA00022989"/>
    </source>
</evidence>
<feature type="transmembrane region" description="Helical" evidence="6">
    <location>
        <begin position="90"/>
        <end position="113"/>
    </location>
</feature>
<accession>A0A1E4TCZ9</accession>
<evidence type="ECO:0000313" key="8">
    <source>
        <dbReference type="Proteomes" id="UP000095023"/>
    </source>
</evidence>
<dbReference type="EMBL" id="KV453843">
    <property type="protein sequence ID" value="ODV89587.1"/>
    <property type="molecule type" value="Genomic_DNA"/>
</dbReference>
<dbReference type="InterPro" id="IPR003689">
    <property type="entry name" value="ZIP"/>
</dbReference>
<feature type="compositionally biased region" description="Polar residues" evidence="5">
    <location>
        <begin position="150"/>
        <end position="160"/>
    </location>
</feature>
<dbReference type="PANTHER" id="PTHR11040:SF210">
    <property type="entry name" value="ZINC-REGULATED TRANSPORTER 3"/>
    <property type="match status" value="1"/>
</dbReference>
<proteinExistence type="predicted"/>
<keyword evidence="4 6" id="KW-0472">Membrane</keyword>
<keyword evidence="2 6" id="KW-0812">Transmembrane</keyword>
<organism evidence="7 8">
    <name type="scientific">Tortispora caseinolytica NRRL Y-17796</name>
    <dbReference type="NCBI Taxonomy" id="767744"/>
    <lineage>
        <taxon>Eukaryota</taxon>
        <taxon>Fungi</taxon>
        <taxon>Dikarya</taxon>
        <taxon>Ascomycota</taxon>
        <taxon>Saccharomycotina</taxon>
        <taxon>Trigonopsidomycetes</taxon>
        <taxon>Trigonopsidales</taxon>
        <taxon>Trigonopsidaceae</taxon>
        <taxon>Tortispora</taxon>
    </lineage>
</organism>
<comment type="subcellular location">
    <subcellularLocation>
        <location evidence="1">Membrane</location>
        <topology evidence="1">Multi-pass membrane protein</topology>
    </subcellularLocation>
</comment>
<name>A0A1E4TCZ9_9ASCO</name>
<evidence type="ECO:0000256" key="6">
    <source>
        <dbReference type="SAM" id="Phobius"/>
    </source>
</evidence>
<gene>
    <name evidence="7" type="ORF">CANCADRAFT_58494</name>
</gene>
<feature type="transmembrane region" description="Helical" evidence="6">
    <location>
        <begin position="385"/>
        <end position="403"/>
    </location>
</feature>
<reference evidence="8" key="1">
    <citation type="submission" date="2016-02" db="EMBL/GenBank/DDBJ databases">
        <title>Comparative genomics of biotechnologically important yeasts.</title>
        <authorList>
            <consortium name="DOE Joint Genome Institute"/>
            <person name="Riley R."/>
            <person name="Haridas S."/>
            <person name="Wolfe K.H."/>
            <person name="Lopes M.R."/>
            <person name="Hittinger C.T."/>
            <person name="Goker M."/>
            <person name="Salamov A."/>
            <person name="Wisecaver J."/>
            <person name="Long T.M."/>
            <person name="Aerts A.L."/>
            <person name="Barry K."/>
            <person name="Choi C."/>
            <person name="Clum A."/>
            <person name="Coughlan A.Y."/>
            <person name="Deshpande S."/>
            <person name="Douglass A.P."/>
            <person name="Hanson S.J."/>
            <person name="Klenk H.-P."/>
            <person name="Labutti K."/>
            <person name="Lapidus A."/>
            <person name="Lindquist E."/>
            <person name="Lipzen A."/>
            <person name="Meier-Kolthoff J.P."/>
            <person name="Ohm R.A."/>
            <person name="Otillar R.P."/>
            <person name="Pangilinan J."/>
            <person name="Peng Y."/>
            <person name="Rokas A."/>
            <person name="Rosa C.A."/>
            <person name="Scheuner C."/>
            <person name="Sibirny A.A."/>
            <person name="Slot J.C."/>
            <person name="Stielow J.B."/>
            <person name="Sun H."/>
            <person name="Kurtzman C.P."/>
            <person name="Blackwell M."/>
            <person name="Jeffries T.W."/>
            <person name="Grigoriev I.V."/>
        </authorList>
    </citation>
    <scope>NUCLEOTIDE SEQUENCE [LARGE SCALE GENOMIC DNA]</scope>
    <source>
        <strain evidence="8">NRRL Y-17796</strain>
    </source>
</reference>
<feature type="transmembrane region" description="Helical" evidence="6">
    <location>
        <begin position="12"/>
        <end position="38"/>
    </location>
</feature>
<evidence type="ECO:0008006" key="9">
    <source>
        <dbReference type="Google" id="ProtNLM"/>
    </source>
</evidence>
<keyword evidence="3 6" id="KW-1133">Transmembrane helix</keyword>
<feature type="transmembrane region" description="Helical" evidence="6">
    <location>
        <begin position="316"/>
        <end position="340"/>
    </location>
</feature>
<dbReference type="Proteomes" id="UP000095023">
    <property type="component" value="Unassembled WGS sequence"/>
</dbReference>
<evidence type="ECO:0000256" key="4">
    <source>
        <dbReference type="ARBA" id="ARBA00023136"/>
    </source>
</evidence>
<feature type="transmembrane region" description="Helical" evidence="6">
    <location>
        <begin position="50"/>
        <end position="70"/>
    </location>
</feature>
<feature type="transmembrane region" description="Helical" evidence="6">
    <location>
        <begin position="352"/>
        <end position="373"/>
    </location>
</feature>
<dbReference type="PANTHER" id="PTHR11040">
    <property type="entry name" value="ZINC/IRON TRANSPORTER"/>
    <property type="match status" value="1"/>
</dbReference>
<evidence type="ECO:0000256" key="5">
    <source>
        <dbReference type="SAM" id="MobiDB-lite"/>
    </source>
</evidence>
<keyword evidence="8" id="KW-1185">Reference proteome</keyword>
<protein>
    <recommendedName>
        <fullName evidence="9">Zinc/iron permease</fullName>
    </recommendedName>
</protein>
<feature type="region of interest" description="Disordered" evidence="5">
    <location>
        <begin position="132"/>
        <end position="160"/>
    </location>
</feature>
<feature type="transmembrane region" description="Helical" evidence="6">
    <location>
        <begin position="288"/>
        <end position="309"/>
    </location>
</feature>
<evidence type="ECO:0000313" key="7">
    <source>
        <dbReference type="EMBL" id="ODV89587.1"/>
    </source>
</evidence>
<dbReference type="GO" id="GO:0005385">
    <property type="term" value="F:zinc ion transmembrane transporter activity"/>
    <property type="evidence" value="ECO:0007669"/>
    <property type="project" value="TreeGrafter"/>
</dbReference>
<dbReference type="AlphaFoldDB" id="A0A1E4TCZ9"/>
<sequence>MDIYRTGSSQGMILAICTGLACVLGSFIICINLIPLPGFQKLDLRKDRNFLICTLCLSSGVLIYTSFYSLMPETLEELRKDTRFDDHHVAMGLTQIGIFLFGVAMCSILNAVLHRVTSKSVVHCAHGHSPDDLEQAVSDSGSTASSDGSNPATPVNQSPTATHLATSVVNEHTPLTVNSSSHYSDSSRMPVANCSEVGHCYGFSGLDSCQKIRHIHADSIGHEVFDVEVPGFERPGHEEDHHHHINTVRSTMASIAVQTAFAISLHKIPEGFITYATSVVDKKLGFSVFLALAIHNISEGFAIAIPIYVASGSRKIALLVTFVLGGLSQPFGALLAWLLIKPDSSQEELGGFTYALIFGVTAGFMALIGLQMFATSVGLGGRQSLCVTCAIIGVGLMGVSYSLSA</sequence>
<evidence type="ECO:0000256" key="2">
    <source>
        <dbReference type="ARBA" id="ARBA00022692"/>
    </source>
</evidence>
<dbReference type="OrthoDB" id="262547at2759"/>
<dbReference type="PROSITE" id="PS51257">
    <property type="entry name" value="PROKAR_LIPOPROTEIN"/>
    <property type="match status" value="1"/>
</dbReference>
<dbReference type="Pfam" id="PF02535">
    <property type="entry name" value="Zip"/>
    <property type="match status" value="1"/>
</dbReference>
<dbReference type="GO" id="GO:0016020">
    <property type="term" value="C:membrane"/>
    <property type="evidence" value="ECO:0007669"/>
    <property type="project" value="UniProtKB-SubCell"/>
</dbReference>